<dbReference type="InterPro" id="IPR043519">
    <property type="entry name" value="NT_sf"/>
</dbReference>
<name>A0A7J6E0C9_CANSA</name>
<dbReference type="AlphaFoldDB" id="A0A7J6E0C9"/>
<dbReference type="InterPro" id="IPR054708">
    <property type="entry name" value="MTPAP-like_central"/>
</dbReference>
<feature type="compositionally biased region" description="Polar residues" evidence="1">
    <location>
        <begin position="679"/>
        <end position="690"/>
    </location>
</feature>
<sequence length="804" mass="90710">MSSLCLAEFRGFRGEKQEDEAEEETRSVVKRYYVESRGENEMAEDDLVGSIFTTPLQLTYHPLSSSRCLFNATLNKGDKNNGQLFLSSYQKLMKSFSYRLQIVEFASFSSATHLFETLHFHLFSSQASKLLMEDFQENLSPSSLLSSSFSPPTPHPLSIDSELWQMGEERAQEILCVIQPNIVSDKKRKEVINYVRRLINGYFGTEVLSFGSVPLKTYLPDGDIDLTTFSYQSLVEDLANEVCNILKREEDPVFQVKDVQYINAQVKVVKCTVKSIAVDISFNQVAGLCTLCFMEQVDQLMGKDHLFKRSIILAKAWLYYESRILGAHHGLISTYALETMVLYIINLFHASLRGPLEVLYRFLEYYSTFDWDNFCVTINGPIALSSLAEIATERTEGGDDKLLLGKEFLRNCRDMFSIPMRASEAEVNEFPIKHLNILDPLNDNNNLGRSVSKGNFHRIICALSHGTRKLGEILMLPGVGLGVGLEEFFTNTLDRNGRGERPDIQAPVPAFGTGRCELYELSGDYESYYGGLQYTQWYHDYFITISMQSNQTLSYVWDESTLSWTVQPNQNGFQRLGTELYVPSMPLYHPNLSLLPAATFHPSIMGKSRGTGTYIPDMTHQLYKDIYKKEWKRTTEPTKHSLPLKSAQKTNEDNKPSKKDKGKSSSPLDLSLDEFPFLSGTSNTTQSETPQPVELAVNSSPTFRNVEFGSSTHSPSPSEMHSQLACKQTDSVISCSFNSTPNAPVLEVEKQQELQSDEVANPVQPYELEAEKDFPPLTCRSITSKKGNANRTEAAGHGKDNWLD</sequence>
<evidence type="ECO:0008006" key="6">
    <source>
        <dbReference type="Google" id="ProtNLM"/>
    </source>
</evidence>
<dbReference type="Proteomes" id="UP000583929">
    <property type="component" value="Unassembled WGS sequence"/>
</dbReference>
<evidence type="ECO:0000256" key="1">
    <source>
        <dbReference type="SAM" id="MobiDB-lite"/>
    </source>
</evidence>
<comment type="caution">
    <text evidence="4">The sequence shown here is derived from an EMBL/GenBank/DDBJ whole genome shotgun (WGS) entry which is preliminary data.</text>
</comment>
<keyword evidence="5" id="KW-1185">Reference proteome</keyword>
<dbReference type="CDD" id="cd05402">
    <property type="entry name" value="NT_PAP_TUTase"/>
    <property type="match status" value="1"/>
</dbReference>
<dbReference type="Gene3D" id="3.30.460.10">
    <property type="entry name" value="Beta Polymerase, domain 2"/>
    <property type="match status" value="1"/>
</dbReference>
<feature type="region of interest" description="Disordered" evidence="1">
    <location>
        <begin position="634"/>
        <end position="725"/>
    </location>
</feature>
<feature type="compositionally biased region" description="Polar residues" evidence="1">
    <location>
        <begin position="697"/>
        <end position="725"/>
    </location>
</feature>
<feature type="compositionally biased region" description="Polar residues" evidence="1">
    <location>
        <begin position="780"/>
        <end position="791"/>
    </location>
</feature>
<dbReference type="Pfam" id="PF22600">
    <property type="entry name" value="MTPAP-like_central"/>
    <property type="match status" value="1"/>
</dbReference>
<organism evidence="4 5">
    <name type="scientific">Cannabis sativa</name>
    <name type="common">Hemp</name>
    <name type="synonym">Marijuana</name>
    <dbReference type="NCBI Taxonomy" id="3483"/>
    <lineage>
        <taxon>Eukaryota</taxon>
        <taxon>Viridiplantae</taxon>
        <taxon>Streptophyta</taxon>
        <taxon>Embryophyta</taxon>
        <taxon>Tracheophyta</taxon>
        <taxon>Spermatophyta</taxon>
        <taxon>Magnoliopsida</taxon>
        <taxon>eudicotyledons</taxon>
        <taxon>Gunneridae</taxon>
        <taxon>Pentapetalae</taxon>
        <taxon>rosids</taxon>
        <taxon>fabids</taxon>
        <taxon>Rosales</taxon>
        <taxon>Cannabaceae</taxon>
        <taxon>Cannabis</taxon>
    </lineage>
</organism>
<dbReference type="SUPFAM" id="SSF81301">
    <property type="entry name" value="Nucleotidyltransferase"/>
    <property type="match status" value="1"/>
</dbReference>
<evidence type="ECO:0000259" key="3">
    <source>
        <dbReference type="Pfam" id="PF26180"/>
    </source>
</evidence>
<dbReference type="SUPFAM" id="SSF81631">
    <property type="entry name" value="PAP/OAS1 substrate-binding domain"/>
    <property type="match status" value="1"/>
</dbReference>
<dbReference type="Gene3D" id="1.10.1410.10">
    <property type="match status" value="1"/>
</dbReference>
<feature type="domain" description="Poly(A) RNA polymerase mitochondrial-like central palm" evidence="2">
    <location>
        <begin position="172"/>
        <end position="288"/>
    </location>
</feature>
<reference evidence="4 5" key="1">
    <citation type="journal article" date="2020" name="bioRxiv">
        <title>Sequence and annotation of 42 cannabis genomes reveals extensive copy number variation in cannabinoid synthesis and pathogen resistance genes.</title>
        <authorList>
            <person name="Mckernan K.J."/>
            <person name="Helbert Y."/>
            <person name="Kane L.T."/>
            <person name="Ebling H."/>
            <person name="Zhang L."/>
            <person name="Liu B."/>
            <person name="Eaton Z."/>
            <person name="Mclaughlin S."/>
            <person name="Kingan S."/>
            <person name="Baybayan P."/>
            <person name="Concepcion G."/>
            <person name="Jordan M."/>
            <person name="Riva A."/>
            <person name="Barbazuk W."/>
            <person name="Harkins T."/>
        </authorList>
    </citation>
    <scope>NUCLEOTIDE SEQUENCE [LARGE SCALE GENOMIC DNA]</scope>
    <source>
        <strain evidence="5">cv. Jamaican Lion 4</strain>
        <tissue evidence="4">Leaf</tissue>
    </source>
</reference>
<dbReference type="EMBL" id="JAATIQ010000567">
    <property type="protein sequence ID" value="KAF4351159.1"/>
    <property type="molecule type" value="Genomic_DNA"/>
</dbReference>
<accession>A0A7J6E0C9</accession>
<feature type="compositionally biased region" description="Basic and acidic residues" evidence="1">
    <location>
        <begin position="650"/>
        <end position="663"/>
    </location>
</feature>
<evidence type="ECO:0000313" key="4">
    <source>
        <dbReference type="EMBL" id="KAF4351159.1"/>
    </source>
</evidence>
<dbReference type="InterPro" id="IPR058921">
    <property type="entry name" value="PAP/OAS1-rel"/>
</dbReference>
<feature type="domain" description="PAP/OAS1 substrate-binding-related" evidence="3">
    <location>
        <begin position="301"/>
        <end position="493"/>
    </location>
</feature>
<feature type="region of interest" description="Disordered" evidence="1">
    <location>
        <begin position="767"/>
        <end position="804"/>
    </location>
</feature>
<proteinExistence type="predicted"/>
<dbReference type="PANTHER" id="PTHR45979:SF6">
    <property type="entry name" value="NUCLEOTIDYLTRANSFERASE DOMAIN PROTEIN"/>
    <property type="match status" value="1"/>
</dbReference>
<dbReference type="InterPro" id="IPR058920">
    <property type="entry name" value="PAP-OAS1-bd-rel"/>
</dbReference>
<dbReference type="PANTHER" id="PTHR45979">
    <property type="entry name" value="PAP/OAS1 SUBSTRATE-BINDING DOMAIN SUPERFAMILY"/>
    <property type="match status" value="1"/>
</dbReference>
<evidence type="ECO:0000259" key="2">
    <source>
        <dbReference type="Pfam" id="PF22600"/>
    </source>
</evidence>
<evidence type="ECO:0000313" key="5">
    <source>
        <dbReference type="Proteomes" id="UP000583929"/>
    </source>
</evidence>
<protein>
    <recommendedName>
        <fullName evidence="6">Polymerase nucleotidyl transferase domain-containing protein</fullName>
    </recommendedName>
</protein>
<feature type="compositionally biased region" description="Basic and acidic residues" evidence="1">
    <location>
        <begin position="794"/>
        <end position="804"/>
    </location>
</feature>
<dbReference type="Pfam" id="PF26180">
    <property type="entry name" value="PAP-OAS1"/>
    <property type="match status" value="1"/>
</dbReference>
<gene>
    <name evidence="4" type="ORF">G4B88_005257</name>
</gene>